<evidence type="ECO:0000256" key="2">
    <source>
        <dbReference type="SAM" id="SignalP"/>
    </source>
</evidence>
<keyword evidence="4" id="KW-1185">Reference proteome</keyword>
<evidence type="ECO:0000313" key="3">
    <source>
        <dbReference type="EMBL" id="KAL3772588.1"/>
    </source>
</evidence>
<organism evidence="3 4">
    <name type="scientific">Cyclotella atomus</name>
    <dbReference type="NCBI Taxonomy" id="382360"/>
    <lineage>
        <taxon>Eukaryota</taxon>
        <taxon>Sar</taxon>
        <taxon>Stramenopiles</taxon>
        <taxon>Ochrophyta</taxon>
        <taxon>Bacillariophyta</taxon>
        <taxon>Coscinodiscophyceae</taxon>
        <taxon>Thalassiosirophycidae</taxon>
        <taxon>Stephanodiscales</taxon>
        <taxon>Stephanodiscaceae</taxon>
        <taxon>Cyclotella</taxon>
    </lineage>
</organism>
<evidence type="ECO:0000313" key="4">
    <source>
        <dbReference type="Proteomes" id="UP001530400"/>
    </source>
</evidence>
<feature type="region of interest" description="Disordered" evidence="1">
    <location>
        <begin position="59"/>
        <end position="89"/>
    </location>
</feature>
<sequence>MLSTRYFIFIVIAIVASVESSTSSFRSNDAFLRGMLTPDSQYMYISACRSNERVECIARGGSGETEHQDRPRRGRASSEDVTPMQAVGKARDAAATFAVRIQRHAFTHMPRQRVEDNKNGIN</sequence>
<name>A0ABD3N959_9STRA</name>
<protein>
    <submittedName>
        <fullName evidence="3">Uncharacterized protein</fullName>
    </submittedName>
</protein>
<feature type="chain" id="PRO_5044864760" evidence="2">
    <location>
        <begin position="21"/>
        <end position="122"/>
    </location>
</feature>
<dbReference type="AlphaFoldDB" id="A0ABD3N959"/>
<comment type="caution">
    <text evidence="3">The sequence shown here is derived from an EMBL/GenBank/DDBJ whole genome shotgun (WGS) entry which is preliminary data.</text>
</comment>
<gene>
    <name evidence="3" type="ORF">ACHAWO_003643</name>
</gene>
<dbReference type="EMBL" id="JALLPJ020001264">
    <property type="protein sequence ID" value="KAL3772588.1"/>
    <property type="molecule type" value="Genomic_DNA"/>
</dbReference>
<evidence type="ECO:0000256" key="1">
    <source>
        <dbReference type="SAM" id="MobiDB-lite"/>
    </source>
</evidence>
<keyword evidence="2" id="KW-0732">Signal</keyword>
<accession>A0ABD3N959</accession>
<dbReference type="Proteomes" id="UP001530400">
    <property type="component" value="Unassembled WGS sequence"/>
</dbReference>
<reference evidence="3 4" key="1">
    <citation type="submission" date="2024-10" db="EMBL/GenBank/DDBJ databases">
        <title>Updated reference genomes for cyclostephanoid diatoms.</title>
        <authorList>
            <person name="Roberts W.R."/>
            <person name="Alverson A.J."/>
        </authorList>
    </citation>
    <scope>NUCLEOTIDE SEQUENCE [LARGE SCALE GENOMIC DNA]</scope>
    <source>
        <strain evidence="3 4">AJA010-31</strain>
    </source>
</reference>
<feature type="signal peptide" evidence="2">
    <location>
        <begin position="1"/>
        <end position="20"/>
    </location>
</feature>
<proteinExistence type="predicted"/>